<evidence type="ECO:0000256" key="2">
    <source>
        <dbReference type="ARBA" id="ARBA00022670"/>
    </source>
</evidence>
<proteinExistence type="inferred from homology"/>
<gene>
    <name evidence="7" type="ORF">Plil01_001464400</name>
</gene>
<dbReference type="PRINTS" id="PR00792">
    <property type="entry name" value="PEPSIN"/>
</dbReference>
<organism evidence="7 8">
    <name type="scientific">Phytophthora lilii</name>
    <dbReference type="NCBI Taxonomy" id="2077276"/>
    <lineage>
        <taxon>Eukaryota</taxon>
        <taxon>Sar</taxon>
        <taxon>Stramenopiles</taxon>
        <taxon>Oomycota</taxon>
        <taxon>Peronosporomycetes</taxon>
        <taxon>Peronosporales</taxon>
        <taxon>Peronosporaceae</taxon>
        <taxon>Phytophthora</taxon>
    </lineage>
</organism>
<accession>A0A9W7CMA0</accession>
<comment type="caution">
    <text evidence="7">The sequence shown here is derived from an EMBL/GenBank/DDBJ whole genome shotgun (WGS) entry which is preliminary data.</text>
</comment>
<dbReference type="InterPro" id="IPR033121">
    <property type="entry name" value="PEPTIDASE_A1"/>
</dbReference>
<dbReference type="EMBL" id="BSXW01001177">
    <property type="protein sequence ID" value="GMF34375.1"/>
    <property type="molecule type" value="Genomic_DNA"/>
</dbReference>
<reference evidence="7" key="1">
    <citation type="submission" date="2023-04" db="EMBL/GenBank/DDBJ databases">
        <title>Phytophthora lilii NBRC 32176.</title>
        <authorList>
            <person name="Ichikawa N."/>
            <person name="Sato H."/>
            <person name="Tonouchi N."/>
        </authorList>
    </citation>
    <scope>NUCLEOTIDE SEQUENCE</scope>
    <source>
        <strain evidence="7">NBRC 32176</strain>
    </source>
</reference>
<evidence type="ECO:0000256" key="4">
    <source>
        <dbReference type="RuleBase" id="RU000454"/>
    </source>
</evidence>
<dbReference type="PROSITE" id="PS51767">
    <property type="entry name" value="PEPTIDASE_A1"/>
    <property type="match status" value="1"/>
</dbReference>
<evidence type="ECO:0000313" key="8">
    <source>
        <dbReference type="Proteomes" id="UP001165083"/>
    </source>
</evidence>
<sequence>MELYKSDLDRVDCCHELVSSALHRHYLQACVAHVYRERTPRIRIAMVWRLCCWLLVATSGVLAAEAAATASQRHLIRIPLESDDHLRFTGAVQVGSPPRPARVVFDTGSSDTWVASEIAVHLDNAAAQTAFSIGYGGGVVSGLAVPTDLRLGGSEADALLLHHVPVGVVDSMTAVIPDLEVHGVVGLGMETLVQINTSSSLLELIVAQQGLTVPVTFSIFISSHSSAHPPSQLIFGGEDHTLIDPGATRFVFSTISDVELRGLPRSSSSALSKGFGFWALRVRRLEFDNELLPLEKAGSQFSAALLDSGTSVLLLPQHAFHVVVQGLLVRFGKRLLPRLSEQDSLPTCRCCQVHEFPPLAIDIIVDDNSKRDVKTQRFVLRGSDYARCDWRRRECTAMIDLIHSSEVSDRFDVVILGPVFFRAFYPLFDYSNKYVQLACTLDDHGVCPGGLEPALDYRGQPYDPDSEEPRANRSFVGVCAAVTALALLAGLRMLLSAHIQSK</sequence>
<dbReference type="Proteomes" id="UP001165083">
    <property type="component" value="Unassembled WGS sequence"/>
</dbReference>
<keyword evidence="5" id="KW-0812">Transmembrane</keyword>
<feature type="domain" description="Peptidase A1" evidence="6">
    <location>
        <begin position="88"/>
        <end position="438"/>
    </location>
</feature>
<evidence type="ECO:0000313" key="7">
    <source>
        <dbReference type="EMBL" id="GMF34375.1"/>
    </source>
</evidence>
<comment type="similarity">
    <text evidence="1 4">Belongs to the peptidase A1 family.</text>
</comment>
<evidence type="ECO:0000256" key="5">
    <source>
        <dbReference type="SAM" id="Phobius"/>
    </source>
</evidence>
<dbReference type="GO" id="GO:0006508">
    <property type="term" value="P:proteolysis"/>
    <property type="evidence" value="ECO:0007669"/>
    <property type="project" value="UniProtKB-KW"/>
</dbReference>
<feature type="transmembrane region" description="Helical" evidence="5">
    <location>
        <begin position="46"/>
        <end position="64"/>
    </location>
</feature>
<keyword evidence="8" id="KW-1185">Reference proteome</keyword>
<dbReference type="PANTHER" id="PTHR47966:SF51">
    <property type="entry name" value="BETA-SITE APP-CLEAVING ENZYME, ISOFORM A-RELATED"/>
    <property type="match status" value="1"/>
</dbReference>
<evidence type="ECO:0000256" key="3">
    <source>
        <dbReference type="ARBA" id="ARBA00022750"/>
    </source>
</evidence>
<dbReference type="Gene3D" id="2.40.70.10">
    <property type="entry name" value="Acid Proteases"/>
    <property type="match status" value="2"/>
</dbReference>
<dbReference type="PANTHER" id="PTHR47966">
    <property type="entry name" value="BETA-SITE APP-CLEAVING ENZYME, ISOFORM A-RELATED"/>
    <property type="match status" value="1"/>
</dbReference>
<evidence type="ECO:0000256" key="1">
    <source>
        <dbReference type="ARBA" id="ARBA00007447"/>
    </source>
</evidence>
<dbReference type="InterPro" id="IPR001969">
    <property type="entry name" value="Aspartic_peptidase_AS"/>
</dbReference>
<dbReference type="OrthoDB" id="2747330at2759"/>
<dbReference type="AlphaFoldDB" id="A0A9W7CMA0"/>
<keyword evidence="2 4" id="KW-0645">Protease</keyword>
<dbReference type="InterPro" id="IPR034164">
    <property type="entry name" value="Pepsin-like_dom"/>
</dbReference>
<dbReference type="CDD" id="cd05471">
    <property type="entry name" value="pepsin_like"/>
    <property type="match status" value="1"/>
</dbReference>
<keyword evidence="3 4" id="KW-0064">Aspartyl protease</keyword>
<dbReference type="PROSITE" id="PS00141">
    <property type="entry name" value="ASP_PROTEASE"/>
    <property type="match status" value="2"/>
</dbReference>
<dbReference type="GO" id="GO:0004190">
    <property type="term" value="F:aspartic-type endopeptidase activity"/>
    <property type="evidence" value="ECO:0007669"/>
    <property type="project" value="UniProtKB-KW"/>
</dbReference>
<keyword evidence="5" id="KW-0472">Membrane</keyword>
<dbReference type="SUPFAM" id="SSF50630">
    <property type="entry name" value="Acid proteases"/>
    <property type="match status" value="1"/>
</dbReference>
<name>A0A9W7CMA0_9STRA</name>
<evidence type="ECO:0000259" key="6">
    <source>
        <dbReference type="PROSITE" id="PS51767"/>
    </source>
</evidence>
<dbReference type="InterPro" id="IPR001461">
    <property type="entry name" value="Aspartic_peptidase_A1"/>
</dbReference>
<dbReference type="InterPro" id="IPR021109">
    <property type="entry name" value="Peptidase_aspartic_dom_sf"/>
</dbReference>
<protein>
    <submittedName>
        <fullName evidence="7">Unnamed protein product</fullName>
    </submittedName>
</protein>
<feature type="transmembrane region" description="Helical" evidence="5">
    <location>
        <begin position="475"/>
        <end position="495"/>
    </location>
</feature>
<keyword evidence="4" id="KW-0378">Hydrolase</keyword>
<dbReference type="Pfam" id="PF00026">
    <property type="entry name" value="Asp"/>
    <property type="match status" value="1"/>
</dbReference>
<keyword evidence="5" id="KW-1133">Transmembrane helix</keyword>